<dbReference type="Pfam" id="PF17926">
    <property type="entry name" value="TetR_C_21"/>
    <property type="match status" value="1"/>
</dbReference>
<dbReference type="InterPro" id="IPR036271">
    <property type="entry name" value="Tet_transcr_reg_TetR-rel_C_sf"/>
</dbReference>
<dbReference type="InterPro" id="IPR041467">
    <property type="entry name" value="Sco4008_C"/>
</dbReference>
<accession>A0A344LI83</accession>
<dbReference type="PANTHER" id="PTHR30328">
    <property type="entry name" value="TRANSCRIPTIONAL REPRESSOR"/>
    <property type="match status" value="1"/>
</dbReference>
<dbReference type="GO" id="GO:0006355">
    <property type="term" value="P:regulation of DNA-templated transcription"/>
    <property type="evidence" value="ECO:0007669"/>
    <property type="project" value="UniProtKB-ARBA"/>
</dbReference>
<dbReference type="Proteomes" id="UP000250434">
    <property type="component" value="Chromosome"/>
</dbReference>
<dbReference type="AlphaFoldDB" id="A0A344LI83"/>
<evidence type="ECO:0000259" key="4">
    <source>
        <dbReference type="PROSITE" id="PS50977"/>
    </source>
</evidence>
<keyword evidence="1 2" id="KW-0238">DNA-binding</keyword>
<dbReference type="PRINTS" id="PR00455">
    <property type="entry name" value="HTHTETR"/>
</dbReference>
<dbReference type="InterPro" id="IPR001647">
    <property type="entry name" value="HTH_TetR"/>
</dbReference>
<dbReference type="SUPFAM" id="SSF46689">
    <property type="entry name" value="Homeodomain-like"/>
    <property type="match status" value="1"/>
</dbReference>
<dbReference type="InterPro" id="IPR009057">
    <property type="entry name" value="Homeodomain-like_sf"/>
</dbReference>
<gene>
    <name evidence="5" type="ORF">A4R43_39300</name>
</gene>
<dbReference type="EMBL" id="CP015163">
    <property type="protein sequence ID" value="AXB47757.1"/>
    <property type="molecule type" value="Genomic_DNA"/>
</dbReference>
<reference evidence="5 6" key="1">
    <citation type="submission" date="2016-04" db="EMBL/GenBank/DDBJ databases">
        <title>Complete genome sequence and analysis of deep-sea sediment isolate, Amycolatopsis sp. WP1.</title>
        <authorList>
            <person name="Wang H."/>
            <person name="Chen S."/>
            <person name="Wu Q."/>
        </authorList>
    </citation>
    <scope>NUCLEOTIDE SEQUENCE [LARGE SCALE GENOMIC DNA]</scope>
    <source>
        <strain evidence="5 6">WP1</strain>
    </source>
</reference>
<dbReference type="Pfam" id="PF00440">
    <property type="entry name" value="TetR_N"/>
    <property type="match status" value="1"/>
</dbReference>
<dbReference type="SUPFAM" id="SSF48498">
    <property type="entry name" value="Tetracyclin repressor-like, C-terminal domain"/>
    <property type="match status" value="1"/>
</dbReference>
<protein>
    <submittedName>
        <fullName evidence="5">TetR family transcriptional regulator</fullName>
    </submittedName>
</protein>
<dbReference type="Gene3D" id="1.10.357.10">
    <property type="entry name" value="Tetracycline Repressor, domain 2"/>
    <property type="match status" value="1"/>
</dbReference>
<dbReference type="PROSITE" id="PS50977">
    <property type="entry name" value="HTH_TETR_2"/>
    <property type="match status" value="1"/>
</dbReference>
<keyword evidence="6" id="KW-1185">Reference proteome</keyword>
<dbReference type="RefSeq" id="WP_113696819.1">
    <property type="nucleotide sequence ID" value="NZ_CP015163.1"/>
</dbReference>
<evidence type="ECO:0000256" key="3">
    <source>
        <dbReference type="SAM" id="MobiDB-lite"/>
    </source>
</evidence>
<evidence type="ECO:0000256" key="2">
    <source>
        <dbReference type="PROSITE-ProRule" id="PRU00335"/>
    </source>
</evidence>
<feature type="region of interest" description="Disordered" evidence="3">
    <location>
        <begin position="1"/>
        <end position="21"/>
    </location>
</feature>
<dbReference type="KEGG" id="aab:A4R43_39300"/>
<name>A0A344LI83_9PSEU</name>
<evidence type="ECO:0000313" key="5">
    <source>
        <dbReference type="EMBL" id="AXB47757.1"/>
    </source>
</evidence>
<evidence type="ECO:0000256" key="1">
    <source>
        <dbReference type="ARBA" id="ARBA00023125"/>
    </source>
</evidence>
<dbReference type="PANTHER" id="PTHR30328:SF54">
    <property type="entry name" value="HTH-TYPE TRANSCRIPTIONAL REPRESSOR SCO4008"/>
    <property type="match status" value="1"/>
</dbReference>
<dbReference type="InterPro" id="IPR050109">
    <property type="entry name" value="HTH-type_TetR-like_transc_reg"/>
</dbReference>
<feature type="DNA-binding region" description="H-T-H motif" evidence="2">
    <location>
        <begin position="43"/>
        <end position="62"/>
    </location>
</feature>
<dbReference type="OrthoDB" id="4726108at2"/>
<dbReference type="GO" id="GO:0003677">
    <property type="term" value="F:DNA binding"/>
    <property type="evidence" value="ECO:0007669"/>
    <property type="project" value="UniProtKB-UniRule"/>
</dbReference>
<sequence length="205" mass="22331">MPEPRTRRSPAPEDRQRDAERTKARILEAAKAEFGAKGFTAARVGEIAAKAGINKQLISYYFGGKEGLYAEVAGAVFQRNRGIADPAASTAEVVAGFVRDSLADQDGARLFIWENLNDTGPGAHGEDEQREFLRAQVDYLRGRQAAGDFPADLDPRHLLLALMGAAAAPWMLPRVARLVCDTDPASPEFGDEFAEQLARLLRHLA</sequence>
<feature type="domain" description="HTH tetR-type" evidence="4">
    <location>
        <begin position="20"/>
        <end position="80"/>
    </location>
</feature>
<evidence type="ECO:0000313" key="6">
    <source>
        <dbReference type="Proteomes" id="UP000250434"/>
    </source>
</evidence>
<proteinExistence type="predicted"/>
<organism evidence="5 6">
    <name type="scientific">Amycolatopsis albispora</name>
    <dbReference type="NCBI Taxonomy" id="1804986"/>
    <lineage>
        <taxon>Bacteria</taxon>
        <taxon>Bacillati</taxon>
        <taxon>Actinomycetota</taxon>
        <taxon>Actinomycetes</taxon>
        <taxon>Pseudonocardiales</taxon>
        <taxon>Pseudonocardiaceae</taxon>
        <taxon>Amycolatopsis</taxon>
    </lineage>
</organism>